<accession>A0A4Y1QKB2</accession>
<feature type="compositionally biased region" description="Low complexity" evidence="3">
    <location>
        <begin position="290"/>
        <end position="301"/>
    </location>
</feature>
<evidence type="ECO:0000256" key="3">
    <source>
        <dbReference type="SAM" id="MobiDB-lite"/>
    </source>
</evidence>
<dbReference type="EMBL" id="AP019297">
    <property type="protein sequence ID" value="BBG92304.1"/>
    <property type="molecule type" value="Genomic_DNA"/>
</dbReference>
<dbReference type="InterPro" id="IPR051767">
    <property type="entry name" value="Nucleoporin_NUP42"/>
</dbReference>
<dbReference type="AlphaFoldDB" id="A0A4Y1QKB2"/>
<dbReference type="PANTHER" id="PTHR46527">
    <property type="entry name" value="NUCLEOPORIN-LIKE PROTEIN 2"/>
    <property type="match status" value="1"/>
</dbReference>
<feature type="compositionally biased region" description="Polar residues" evidence="3">
    <location>
        <begin position="244"/>
        <end position="253"/>
    </location>
</feature>
<keyword evidence="2" id="KW-0539">Nucleus</keyword>
<comment type="subcellular location">
    <subcellularLocation>
        <location evidence="1">Nucleus</location>
    </subcellularLocation>
</comment>
<feature type="region of interest" description="Disordered" evidence="3">
    <location>
        <begin position="238"/>
        <end position="275"/>
    </location>
</feature>
<evidence type="ECO:0000256" key="1">
    <source>
        <dbReference type="ARBA" id="ARBA00004123"/>
    </source>
</evidence>
<dbReference type="PANTHER" id="PTHR46527:SF1">
    <property type="entry name" value="NUCLEOPORIN NUP42"/>
    <property type="match status" value="1"/>
</dbReference>
<protein>
    <submittedName>
        <fullName evidence="4">Zinc finger C-x8-C-x5-C-x3-H type family protein</fullName>
    </submittedName>
</protein>
<sequence>MAASKNCLEAYVVRVGLPRRWVQKCDLVMSQSKELIGRGVDPVTHEQTEYTRLMNLEPDSGGERGWKLSPRVRVFVGLRPNGSVSNFVSSHSKSFFNWYFLMGWGGEYVPQPRQGCEISILNITGMVVGTGEKNLTGMGMGTAFPVSIHLCQTQGRTDPSKLAYKERCPCIYVLYELKVDRRHLALPLHFGLEMQTQFIIPYVFPVGRTSSMKPGLQRKFGDGCKFLHVIQQQQKSNIFGFGPQSGSNQQRKSNPYGFGVQNNSQSKGPADFGSKQSQFKPFENKWSRFSSQTASAAPSSQKSDKQPQATNHRCTDPDSCRSIIIEDNEHESPLWKLTCYGHWKNFPCDIVGDISYEELRAAAYDDAKHGLNMQSIIERERNLLNTKLIEFDKLGKPQGALLKPNHSSQNPLPSASQNAFLQAANNSAAPSLSSFTQLGTSLNTGFGPRPSAPSNNGFAQLNPFANSTQTSSGFGTNNFLSGSAGFSNTGVMRHETNPFSTLAVSSQIPSATTGLPPILSDGPTSASNAVRQSTTEVQFLTNMQREKISGETSIWLKKTWSPGEIPEDEPPDALVEL</sequence>
<evidence type="ECO:0000313" key="4">
    <source>
        <dbReference type="EMBL" id="BBG92304.1"/>
    </source>
</evidence>
<gene>
    <name evidence="4" type="ORF">Prudu_000007</name>
</gene>
<feature type="region of interest" description="Disordered" evidence="3">
    <location>
        <begin position="444"/>
        <end position="464"/>
    </location>
</feature>
<organism evidence="4">
    <name type="scientific">Prunus dulcis</name>
    <name type="common">Almond</name>
    <name type="synonym">Amygdalus dulcis</name>
    <dbReference type="NCBI Taxonomy" id="3755"/>
    <lineage>
        <taxon>Eukaryota</taxon>
        <taxon>Viridiplantae</taxon>
        <taxon>Streptophyta</taxon>
        <taxon>Embryophyta</taxon>
        <taxon>Tracheophyta</taxon>
        <taxon>Spermatophyta</taxon>
        <taxon>Magnoliopsida</taxon>
        <taxon>eudicotyledons</taxon>
        <taxon>Gunneridae</taxon>
        <taxon>Pentapetalae</taxon>
        <taxon>rosids</taxon>
        <taxon>fabids</taxon>
        <taxon>Rosales</taxon>
        <taxon>Rosaceae</taxon>
        <taxon>Amygdaloideae</taxon>
        <taxon>Amygdaleae</taxon>
        <taxon>Prunus</taxon>
    </lineage>
</organism>
<proteinExistence type="predicted"/>
<reference evidence="4" key="1">
    <citation type="journal article" date="2019" name="Science">
        <title>Mutation of a bHLH transcription factor allowed almond domestication.</title>
        <authorList>
            <person name="Sanchez-Perez R."/>
            <person name="Pavan S."/>
            <person name="Mazzeo R."/>
            <person name="Moldovan C."/>
            <person name="Aiese Cigliano R."/>
            <person name="Del Cueto J."/>
            <person name="Ricciardi F."/>
            <person name="Lotti C."/>
            <person name="Ricciardi L."/>
            <person name="Dicenta F."/>
            <person name="Lopez-Marques R.L."/>
            <person name="Lindberg Moller B."/>
        </authorList>
    </citation>
    <scope>NUCLEOTIDE SEQUENCE</scope>
</reference>
<feature type="region of interest" description="Disordered" evidence="3">
    <location>
        <begin position="290"/>
        <end position="318"/>
    </location>
</feature>
<evidence type="ECO:0000256" key="2">
    <source>
        <dbReference type="ARBA" id="ARBA00023242"/>
    </source>
</evidence>
<dbReference type="GO" id="GO:0005634">
    <property type="term" value="C:nucleus"/>
    <property type="evidence" value="ECO:0007669"/>
    <property type="project" value="UniProtKB-SubCell"/>
</dbReference>
<name>A0A4Y1QKB2_PRUDU</name>
<feature type="compositionally biased region" description="Polar residues" evidence="3">
    <location>
        <begin position="452"/>
        <end position="464"/>
    </location>
</feature>